<protein>
    <submittedName>
        <fullName evidence="4 5">Nucleobase-ascorbate transporter 6 isoform X1</fullName>
    </submittedName>
</protein>
<dbReference type="RefSeq" id="XP_048336705.2">
    <property type="nucleotide sequence ID" value="XM_048480748.2"/>
</dbReference>
<evidence type="ECO:0000256" key="2">
    <source>
        <dbReference type="SAM" id="Phobius"/>
    </source>
</evidence>
<keyword evidence="3" id="KW-1185">Reference proteome</keyword>
<dbReference type="PANTHER" id="PTHR11119">
    <property type="entry name" value="XANTHINE-URACIL / VITAMIN C PERMEASE FAMILY MEMBER"/>
    <property type="match status" value="1"/>
</dbReference>
<dbReference type="GeneID" id="107427336"/>
<sequence>MFMSTGAFIAVSRFSSATMLRPSILSHGVGWQKECWSFGLDTCWQSKGSSDFGWIHDLFSILGSGGLSFLRFCNLNSFRTKFILGFCIFLGLSVPQYFNGYTLANGYGLVHTGGRWFNDIINVPFQ</sequence>
<accession>A0ABM3IWC8</accession>
<evidence type="ECO:0000313" key="3">
    <source>
        <dbReference type="Proteomes" id="UP001652623"/>
    </source>
</evidence>
<feature type="transmembrane region" description="Helical" evidence="2">
    <location>
        <begin position="82"/>
        <end position="98"/>
    </location>
</feature>
<dbReference type="RefSeq" id="XP_048336704.2">
    <property type="nucleotide sequence ID" value="XM_048480747.2"/>
</dbReference>
<comment type="similarity">
    <text evidence="1">Belongs to the nucleobase:cation symporter-2 (NCS2) (TC 2.A.40) family.</text>
</comment>
<feature type="transmembrane region" description="Helical" evidence="2">
    <location>
        <begin position="52"/>
        <end position="70"/>
    </location>
</feature>
<evidence type="ECO:0000313" key="5">
    <source>
        <dbReference type="RefSeq" id="XP_048336705.2"/>
    </source>
</evidence>
<keyword evidence="2" id="KW-1133">Transmembrane helix</keyword>
<evidence type="ECO:0000313" key="4">
    <source>
        <dbReference type="RefSeq" id="XP_048336704.2"/>
    </source>
</evidence>
<name>A0ABM3IWC8_ZIZJJ</name>
<reference evidence="4 5" key="1">
    <citation type="submission" date="2025-05" db="UniProtKB">
        <authorList>
            <consortium name="RefSeq"/>
        </authorList>
    </citation>
    <scope>IDENTIFICATION</scope>
    <source>
        <tissue evidence="4 5">Seedling</tissue>
    </source>
</reference>
<proteinExistence type="inferred from homology"/>
<evidence type="ECO:0000256" key="1">
    <source>
        <dbReference type="ARBA" id="ARBA00008821"/>
    </source>
</evidence>
<gene>
    <name evidence="4 5" type="primary">LOC107427336</name>
</gene>
<dbReference type="Proteomes" id="UP001652623">
    <property type="component" value="Chromosome 9"/>
</dbReference>
<keyword evidence="2" id="KW-0472">Membrane</keyword>
<keyword evidence="2" id="KW-0812">Transmembrane</keyword>
<organism evidence="3 4">
    <name type="scientific">Ziziphus jujuba</name>
    <name type="common">Chinese jujube</name>
    <name type="synonym">Ziziphus sativa</name>
    <dbReference type="NCBI Taxonomy" id="326968"/>
    <lineage>
        <taxon>Eukaryota</taxon>
        <taxon>Viridiplantae</taxon>
        <taxon>Streptophyta</taxon>
        <taxon>Embryophyta</taxon>
        <taxon>Tracheophyta</taxon>
        <taxon>Spermatophyta</taxon>
        <taxon>Magnoliopsida</taxon>
        <taxon>eudicotyledons</taxon>
        <taxon>Gunneridae</taxon>
        <taxon>Pentapetalae</taxon>
        <taxon>rosids</taxon>
        <taxon>fabids</taxon>
        <taxon>Rosales</taxon>
        <taxon>Rhamnaceae</taxon>
        <taxon>Paliureae</taxon>
        <taxon>Ziziphus</taxon>
    </lineage>
</organism>